<feature type="transmembrane region" description="Helical" evidence="1">
    <location>
        <begin position="158"/>
        <end position="183"/>
    </location>
</feature>
<feature type="transmembrane region" description="Helical" evidence="1">
    <location>
        <begin position="195"/>
        <end position="213"/>
    </location>
</feature>
<feature type="signal peptide" evidence="2">
    <location>
        <begin position="1"/>
        <end position="20"/>
    </location>
</feature>
<keyword evidence="1" id="KW-1133">Transmembrane helix</keyword>
<protein>
    <submittedName>
        <fullName evidence="3">Putative membrane protein</fullName>
    </submittedName>
</protein>
<keyword evidence="2" id="KW-0732">Signal</keyword>
<evidence type="ECO:0000256" key="1">
    <source>
        <dbReference type="SAM" id="Phobius"/>
    </source>
</evidence>
<keyword evidence="1" id="KW-0472">Membrane</keyword>
<accession>A0A8H6JB30</accession>
<feature type="transmembrane region" description="Helical" evidence="1">
    <location>
        <begin position="81"/>
        <end position="105"/>
    </location>
</feature>
<feature type="transmembrane region" description="Helical" evidence="1">
    <location>
        <begin position="225"/>
        <end position="251"/>
    </location>
</feature>
<feature type="transmembrane region" description="Helical" evidence="1">
    <location>
        <begin position="49"/>
        <end position="69"/>
    </location>
</feature>
<feature type="chain" id="PRO_5034385585" evidence="2">
    <location>
        <begin position="21"/>
        <end position="306"/>
    </location>
</feature>
<gene>
    <name evidence="3" type="ORF">CSOJ01_06720</name>
</gene>
<evidence type="ECO:0000313" key="4">
    <source>
        <dbReference type="Proteomes" id="UP000652219"/>
    </source>
</evidence>
<feature type="transmembrane region" description="Helical" evidence="1">
    <location>
        <begin position="257"/>
        <end position="282"/>
    </location>
</feature>
<keyword evidence="1" id="KW-0812">Transmembrane</keyword>
<reference evidence="3 4" key="1">
    <citation type="journal article" date="2020" name="Phytopathology">
        <title>Genome Sequence Resources of Colletotrichum truncatum, C. plurivorum, C. musicola, and C. sojae: Four Species Pathogenic to Soybean (Glycine max).</title>
        <authorList>
            <person name="Rogerio F."/>
            <person name="Boufleur T.R."/>
            <person name="Ciampi-Guillardi M."/>
            <person name="Sukno S.A."/>
            <person name="Thon M.R."/>
            <person name="Massola Junior N.S."/>
            <person name="Baroncelli R."/>
        </authorList>
    </citation>
    <scope>NUCLEOTIDE SEQUENCE [LARGE SCALE GENOMIC DNA]</scope>
    <source>
        <strain evidence="3 4">LFN0009</strain>
    </source>
</reference>
<dbReference type="EMBL" id="WIGN01000096">
    <property type="protein sequence ID" value="KAF6809785.1"/>
    <property type="molecule type" value="Genomic_DNA"/>
</dbReference>
<proteinExistence type="predicted"/>
<name>A0A8H6JB30_9PEZI</name>
<evidence type="ECO:0000313" key="3">
    <source>
        <dbReference type="EMBL" id="KAF6809785.1"/>
    </source>
</evidence>
<dbReference type="AlphaFoldDB" id="A0A8H6JB30"/>
<organism evidence="3 4">
    <name type="scientific">Colletotrichum sojae</name>
    <dbReference type="NCBI Taxonomy" id="2175907"/>
    <lineage>
        <taxon>Eukaryota</taxon>
        <taxon>Fungi</taxon>
        <taxon>Dikarya</taxon>
        <taxon>Ascomycota</taxon>
        <taxon>Pezizomycotina</taxon>
        <taxon>Sordariomycetes</taxon>
        <taxon>Hypocreomycetidae</taxon>
        <taxon>Glomerellales</taxon>
        <taxon>Glomerellaceae</taxon>
        <taxon>Colletotrichum</taxon>
        <taxon>Colletotrichum orchidearum species complex</taxon>
    </lineage>
</organism>
<dbReference type="Proteomes" id="UP000652219">
    <property type="component" value="Unassembled WGS sequence"/>
</dbReference>
<feature type="transmembrane region" description="Helical" evidence="1">
    <location>
        <begin position="125"/>
        <end position="146"/>
    </location>
</feature>
<keyword evidence="4" id="KW-1185">Reference proteome</keyword>
<comment type="caution">
    <text evidence="3">The sequence shown here is derived from an EMBL/GenBank/DDBJ whole genome shotgun (WGS) entry which is preliminary data.</text>
</comment>
<evidence type="ECO:0000256" key="2">
    <source>
        <dbReference type="SAM" id="SignalP"/>
    </source>
</evidence>
<sequence length="306" mass="33667">MHRHTLLSLLILGLATGSLAQYASSKVILDPTYRTVPPPHGDYPQDPDHVRVVSIVLSAISLTFVGISLRESKYWNSTVPAALTIGSVTFTLAEAINCYLGNVYWTTSHDPSNRMFTLLGRDFETYVGIIWWSYGAVLSCGIFGALNRNIGTGKLWALLGFAGFLDIVLEECLLTYGGIYTYYGHQPLVVNVFPLWWAFCNVSSIFVGVSIAYRYRDLLEGWGSCFVPVLLPLCYVGPQVLAALPTIYAIQADYSPFVTQLCGIATCVLAVVQVGVVMDCVLMRDQTSGSQVGRDVKSQKAHQRLF</sequence>